<gene>
    <name evidence="1" type="ORF">Q609_ECAC01557G0002</name>
</gene>
<organism evidence="1 2">
    <name type="scientific">Escherichia coli DORA_A_5_14_21</name>
    <dbReference type="NCBI Taxonomy" id="1403943"/>
    <lineage>
        <taxon>Bacteria</taxon>
        <taxon>Pseudomonadati</taxon>
        <taxon>Pseudomonadota</taxon>
        <taxon>Gammaproteobacteria</taxon>
        <taxon>Enterobacterales</taxon>
        <taxon>Enterobacteriaceae</taxon>
        <taxon>Escherichia</taxon>
    </lineage>
</organism>
<reference evidence="1 2" key="1">
    <citation type="submission" date="2013-12" db="EMBL/GenBank/DDBJ databases">
        <title>A Varibaculum cambriense genome reconstructed from a premature infant gut community with otherwise low bacterial novelty that shifts toward anaerobic metabolism during the third week of life.</title>
        <authorList>
            <person name="Brown C.T."/>
            <person name="Sharon I."/>
            <person name="Thomas B.C."/>
            <person name="Castelle C.J."/>
            <person name="Morowitz M.J."/>
            <person name="Banfield J.F."/>
        </authorList>
    </citation>
    <scope>NUCLEOTIDE SEQUENCE [LARGE SCALE GENOMIC DNA]</scope>
    <source>
        <strain evidence="2">DORA_A_5_14_21</strain>
    </source>
</reference>
<evidence type="ECO:0000313" key="1">
    <source>
        <dbReference type="EMBL" id="ETJ23126.1"/>
    </source>
</evidence>
<dbReference type="Proteomes" id="UP000018853">
    <property type="component" value="Unassembled WGS sequence"/>
</dbReference>
<evidence type="ECO:0000313" key="2">
    <source>
        <dbReference type="Proteomes" id="UP000018853"/>
    </source>
</evidence>
<protein>
    <submittedName>
        <fullName evidence="1">Uncharacterized protein</fullName>
    </submittedName>
</protein>
<sequence>MRLQHIQHLIPLGNFHRALHRTRHRRYWRLGFTLCDKITRTRLRSDELHRLQRLVRLLHGADADAVLLT</sequence>
<dbReference type="EMBL" id="AZLZ01001557">
    <property type="protein sequence ID" value="ETJ23126.1"/>
    <property type="molecule type" value="Genomic_DNA"/>
</dbReference>
<name>W1WYV3_ECOLX</name>
<dbReference type="AlphaFoldDB" id="W1WYV3"/>
<comment type="caution">
    <text evidence="1">The sequence shown here is derived from an EMBL/GenBank/DDBJ whole genome shotgun (WGS) entry which is preliminary data.</text>
</comment>
<accession>W1WYV3</accession>
<proteinExistence type="predicted"/>